<gene>
    <name evidence="1" type="ORF">EVAR_30692_1</name>
</gene>
<organism evidence="1 2">
    <name type="scientific">Eumeta variegata</name>
    <name type="common">Bagworm moth</name>
    <name type="synonym">Eumeta japonica</name>
    <dbReference type="NCBI Taxonomy" id="151549"/>
    <lineage>
        <taxon>Eukaryota</taxon>
        <taxon>Metazoa</taxon>
        <taxon>Ecdysozoa</taxon>
        <taxon>Arthropoda</taxon>
        <taxon>Hexapoda</taxon>
        <taxon>Insecta</taxon>
        <taxon>Pterygota</taxon>
        <taxon>Neoptera</taxon>
        <taxon>Endopterygota</taxon>
        <taxon>Lepidoptera</taxon>
        <taxon>Glossata</taxon>
        <taxon>Ditrysia</taxon>
        <taxon>Tineoidea</taxon>
        <taxon>Psychidae</taxon>
        <taxon>Oiketicinae</taxon>
        <taxon>Eumeta</taxon>
    </lineage>
</organism>
<protein>
    <submittedName>
        <fullName evidence="1">Uncharacterized protein</fullName>
    </submittedName>
</protein>
<comment type="caution">
    <text evidence="1">The sequence shown here is derived from an EMBL/GenBank/DDBJ whole genome shotgun (WGS) entry which is preliminary data.</text>
</comment>
<reference evidence="1 2" key="1">
    <citation type="journal article" date="2019" name="Commun. Biol.">
        <title>The bagworm genome reveals a unique fibroin gene that provides high tensile strength.</title>
        <authorList>
            <person name="Kono N."/>
            <person name="Nakamura H."/>
            <person name="Ohtoshi R."/>
            <person name="Tomita M."/>
            <person name="Numata K."/>
            <person name="Arakawa K."/>
        </authorList>
    </citation>
    <scope>NUCLEOTIDE SEQUENCE [LARGE SCALE GENOMIC DNA]</scope>
</reference>
<dbReference type="AlphaFoldDB" id="A0A4C1V5R8"/>
<evidence type="ECO:0000313" key="2">
    <source>
        <dbReference type="Proteomes" id="UP000299102"/>
    </source>
</evidence>
<evidence type="ECO:0000313" key="1">
    <source>
        <dbReference type="EMBL" id="GBP34141.1"/>
    </source>
</evidence>
<proteinExistence type="predicted"/>
<sequence>MRYIACSRCARLTPKHVVRGPHTGVSETLRVLTGKRAADGRAAKEVIRQQNISRFIGKQITGPVLPLRTLAPPGAGQVMRPGGAMGLGTTMGSNQTMALCGSRGATAGMGPSGSMGRGVAMGGVGVGALAGMAAQAQDIVTFIQSLQNRLSIMTARDMGGQVGPACSATGQQVGQLDRFEAARRQNQENVPYLRELLEQHLLQQQLHGAGAHAARGDLMRPIMPSNPGLRRLLQQEQHQSPTAVARRGRALRRGDLMRPIMPSNQGSGVYCNRRDRMRATVDMRRAPITVVAWFSTLSLAVGHVTIQL</sequence>
<dbReference type="Proteomes" id="UP000299102">
    <property type="component" value="Unassembled WGS sequence"/>
</dbReference>
<dbReference type="EMBL" id="BGZK01000285">
    <property type="protein sequence ID" value="GBP34141.1"/>
    <property type="molecule type" value="Genomic_DNA"/>
</dbReference>
<name>A0A4C1V5R8_EUMVA</name>
<keyword evidence="2" id="KW-1185">Reference proteome</keyword>
<accession>A0A4C1V5R8</accession>